<dbReference type="Gene3D" id="1.10.287.130">
    <property type="match status" value="2"/>
</dbReference>
<dbReference type="InterPro" id="IPR001789">
    <property type="entry name" value="Sig_transdc_resp-reg_receiver"/>
</dbReference>
<dbReference type="Gene3D" id="3.40.50.2300">
    <property type="match status" value="2"/>
</dbReference>
<feature type="compositionally biased region" description="Low complexity" evidence="3">
    <location>
        <begin position="189"/>
        <end position="208"/>
    </location>
</feature>
<feature type="domain" description="Histidine kinase" evidence="4">
    <location>
        <begin position="1193"/>
        <end position="1466"/>
    </location>
</feature>
<dbReference type="PROSITE" id="PS50109">
    <property type="entry name" value="HIS_KIN"/>
    <property type="match status" value="2"/>
</dbReference>
<feature type="domain" description="Response regulatory" evidence="5">
    <location>
        <begin position="923"/>
        <end position="1038"/>
    </location>
</feature>
<dbReference type="InterPro" id="IPR036890">
    <property type="entry name" value="HATPase_C_sf"/>
</dbReference>
<dbReference type="InterPro" id="IPR003661">
    <property type="entry name" value="HisK_dim/P_dom"/>
</dbReference>
<feature type="compositionally biased region" description="Low complexity" evidence="3">
    <location>
        <begin position="1491"/>
        <end position="1511"/>
    </location>
</feature>
<evidence type="ECO:0000259" key="5">
    <source>
        <dbReference type="PROSITE" id="PS50110"/>
    </source>
</evidence>
<evidence type="ECO:0000256" key="1">
    <source>
        <dbReference type="ARBA" id="ARBA00022553"/>
    </source>
</evidence>
<gene>
    <name evidence="6" type="ORF">DB88DRAFT_477925</name>
</gene>
<dbReference type="InterPro" id="IPR036097">
    <property type="entry name" value="HisK_dim/P_sf"/>
</dbReference>
<dbReference type="SUPFAM" id="SSF55785">
    <property type="entry name" value="PYP-like sensor domain (PAS domain)"/>
    <property type="match status" value="1"/>
</dbReference>
<evidence type="ECO:0000256" key="3">
    <source>
        <dbReference type="SAM" id="MobiDB-lite"/>
    </source>
</evidence>
<evidence type="ECO:0000313" key="6">
    <source>
        <dbReference type="EMBL" id="KAK1927412.1"/>
    </source>
</evidence>
<dbReference type="PRINTS" id="PR00344">
    <property type="entry name" value="BCTRLSENSOR"/>
</dbReference>
<dbReference type="Pfam" id="PF00072">
    <property type="entry name" value="Response_reg"/>
    <property type="match status" value="2"/>
</dbReference>
<dbReference type="InterPro" id="IPR004358">
    <property type="entry name" value="Sig_transdc_His_kin-like_C"/>
</dbReference>
<feature type="domain" description="Histidine kinase" evidence="4">
    <location>
        <begin position="638"/>
        <end position="858"/>
    </location>
</feature>
<dbReference type="Pfam" id="PF02518">
    <property type="entry name" value="HATPase_c"/>
    <property type="match status" value="2"/>
</dbReference>
<dbReference type="InterPro" id="IPR005467">
    <property type="entry name" value="His_kinase_dom"/>
</dbReference>
<dbReference type="Gene3D" id="3.30.565.10">
    <property type="entry name" value="Histidine kinase-like ATPase, C-terminal domain"/>
    <property type="match status" value="2"/>
</dbReference>
<dbReference type="InterPro" id="IPR011006">
    <property type="entry name" value="CheY-like_superfamily"/>
</dbReference>
<proteinExistence type="predicted"/>
<dbReference type="SMART" id="SM00388">
    <property type="entry name" value="HisKA"/>
    <property type="match status" value="2"/>
</dbReference>
<keyword evidence="1 2" id="KW-0597">Phosphoprotein</keyword>
<dbReference type="PANTHER" id="PTHR43547">
    <property type="entry name" value="TWO-COMPONENT HISTIDINE KINASE"/>
    <property type="match status" value="1"/>
</dbReference>
<dbReference type="Gene3D" id="3.30.450.20">
    <property type="entry name" value="PAS domain"/>
    <property type="match status" value="2"/>
</dbReference>
<dbReference type="FunFam" id="3.40.50.2300:FF:000307">
    <property type="entry name" value="Receptor-like histidine kinase BpdS"/>
    <property type="match status" value="1"/>
</dbReference>
<feature type="region of interest" description="Disordered" evidence="3">
    <location>
        <begin position="1487"/>
        <end position="1512"/>
    </location>
</feature>
<feature type="compositionally biased region" description="Low complexity" evidence="3">
    <location>
        <begin position="150"/>
        <end position="174"/>
    </location>
</feature>
<dbReference type="PANTHER" id="PTHR43547:SF2">
    <property type="entry name" value="HYBRID SIGNAL TRANSDUCTION HISTIDINE KINASE C"/>
    <property type="match status" value="1"/>
</dbReference>
<dbReference type="Pfam" id="PF00512">
    <property type="entry name" value="HisKA"/>
    <property type="match status" value="1"/>
</dbReference>
<protein>
    <recommendedName>
        <fullName evidence="8">Histidine kinase</fullName>
    </recommendedName>
</protein>
<dbReference type="Proteomes" id="UP001182556">
    <property type="component" value="Unassembled WGS sequence"/>
</dbReference>
<feature type="compositionally biased region" description="Basic and acidic residues" evidence="3">
    <location>
        <begin position="175"/>
        <end position="188"/>
    </location>
</feature>
<dbReference type="PROSITE" id="PS50110">
    <property type="entry name" value="RESPONSE_REGULATORY"/>
    <property type="match status" value="2"/>
</dbReference>
<evidence type="ECO:0008006" key="8">
    <source>
        <dbReference type="Google" id="ProtNLM"/>
    </source>
</evidence>
<feature type="modified residue" description="4-aspartylphosphate" evidence="2">
    <location>
        <position position="1583"/>
    </location>
</feature>
<dbReference type="InterPro" id="IPR035965">
    <property type="entry name" value="PAS-like_dom_sf"/>
</dbReference>
<feature type="modified residue" description="4-aspartylphosphate" evidence="2">
    <location>
        <position position="971"/>
    </location>
</feature>
<feature type="region of interest" description="Disordered" evidence="3">
    <location>
        <begin position="150"/>
        <end position="243"/>
    </location>
</feature>
<dbReference type="CDD" id="cd17546">
    <property type="entry name" value="REC_hyHK_CKI1_RcsC-like"/>
    <property type="match status" value="1"/>
</dbReference>
<organism evidence="6 7">
    <name type="scientific">Papiliotrema laurentii</name>
    <name type="common">Cryptococcus laurentii</name>
    <dbReference type="NCBI Taxonomy" id="5418"/>
    <lineage>
        <taxon>Eukaryota</taxon>
        <taxon>Fungi</taxon>
        <taxon>Dikarya</taxon>
        <taxon>Basidiomycota</taxon>
        <taxon>Agaricomycotina</taxon>
        <taxon>Tremellomycetes</taxon>
        <taxon>Tremellales</taxon>
        <taxon>Rhynchogastremaceae</taxon>
        <taxon>Papiliotrema</taxon>
    </lineage>
</organism>
<evidence type="ECO:0000259" key="4">
    <source>
        <dbReference type="PROSITE" id="PS50109"/>
    </source>
</evidence>
<evidence type="ECO:0000313" key="7">
    <source>
        <dbReference type="Proteomes" id="UP001182556"/>
    </source>
</evidence>
<sequence length="1670" mass="185243">MIEVVDGLDLSGVPVPFLEAYPFPAFVLAIPVTSRAARPRLVHRDTDITVRHYNDDISPLTGPPLRGLLAITIAWGNERWLQITAGRRIEDLFDPATQSKLQAWIEDNDEEDAVFPLEIKDPLITLYLSKTTLPFTPPSTTHAFCIVTSQTCSRPRPSTTPSDRPSPGLRSSASSERHSSASYWHERTSTTPTDTRSSMSTDTSRQSSAESYFSLADRGSMAPSERSSSSGRTRVRMKPGKGPQISIQNMLSAAEEHWALLESFDWSKTKLGPTERWVEAIGPLLSVTFQSKTMDSIWLGDDLQLIYNKTYSQLVEHPKSFGMPAKQVWASIWDYIGPLTESVLNGTPIYKEDDLIIYRKYAVVHDLETYFSWRYVPIATRDGKIIGFFNQATESTEKVLADRRLATIRELSEQMLIARTMREYYDSVADVFDQNPYDAPFVLCYSVTTKATTPIGVDVEAKLECTVGVPETHRSRQEKISLQIPMKNKLQFGPNADRLSSPTLSAISALSSGSGRHYLTASGVSWPIQKALSTRQAVIVEDCRDLIQGFPIRAWEELPFAAAVVPICSDNSADLPEAVMIIGLNVRRPLDAEYDGWLHVIRSQLASSFLSVKAYEAEQKRLDDTLRMEKAKSAWFRGAAHDLRSPLTLVNGPLEDLLGTELTKSQRRQLSTAKRNVDRLLRLVNTLLDFSRLEAGRVEAKFVPVNLGMWVGDLAELFRVAVERAGMTFEVEIEPYDQAVYIDPLLFETVVSNLIGNAFKYTTSGSIIVRVTFDEHAEIAVIDTGVGIPADEIEHVTDWYHRASTAIHTGTQGTGLGLAVAREVLRLHEGDLIVKSQTADESGGPHGSTFIARIPLVQRTPVDVPENVAFGEYGKAVAEEAMRWAGASSTEASSDVGEESRTTSASGSGSRLSDALLFEKGDTLLVVDDNLEMRAYIRGIFKRYCTVLEAGNGEEALEIVKTRNPNLVLCDMMMPKVNGLEFLKAIRHDVGTRLIPVVLLSAMQGDDARVDSLIMGAEDFLEKPFKPKELLARVHLHMQVGKKRAQLEKAFNERETQIAVLSDYCPSGIMRADALGTVTYANDAWRKMAGMAKDVDPSLWPRYATPETVASLLRPWNEWLVGTQRELKLQWKWLTGVSVEGLFIRLDLVDPKLSGILGCISDITYQEQRVLDAQERQREAEESRQQQELLIDLTSHEIRTPVSAILQCSSLVKENLVSLKEQLKWAGEGGFRPSPELLSDLEDDVEALESIYQCGLVQERIAGDVLSLARIQLDMLSLYDVEMDLRKEAKKIVSVFTSEARMKKIELVLKFGPSIEQARVTGIKTDPVRLGQVITNLISNAIRFTASSNVRQITTTYDVSFVPPAEDTCALPPSIELPSVVPPPEDTPMWLFVSVRDTGPGLGPKELAMLFKRFSQGNKMIHTRYGGSGLGLFICRKITEMLGGRIEVQSQLGEGSVFRFFIKTRAIHPPSPIAAMVETTSAMTIDMSRNSSPSGAATSLSATSSQSMGSMADDDWSDHHILIVEDNIINQTVLKRQLVKAGLTCDVANNGLEALNLIRETERQARRGGGSSRKKRYNAVLMDLEMPVMDGLTAVREIRAAEAAGTLSRHMVIALTGNARQGQIDQALEAGMDDVIIKPYVLKNLLHKIRAMSLKRAELEQEQDAFGVRM</sequence>
<keyword evidence="7" id="KW-1185">Reference proteome</keyword>
<feature type="region of interest" description="Disordered" evidence="3">
    <location>
        <begin position="888"/>
        <end position="910"/>
    </location>
</feature>
<dbReference type="SMART" id="SM00387">
    <property type="entry name" value="HATPase_c"/>
    <property type="match status" value="2"/>
</dbReference>
<dbReference type="InterPro" id="IPR003594">
    <property type="entry name" value="HATPase_dom"/>
</dbReference>
<dbReference type="EMBL" id="JAODAN010000001">
    <property type="protein sequence ID" value="KAK1927412.1"/>
    <property type="molecule type" value="Genomic_DNA"/>
</dbReference>
<accession>A0AAD9L9D8</accession>
<reference evidence="6" key="1">
    <citation type="submission" date="2023-02" db="EMBL/GenBank/DDBJ databases">
        <title>Identification and recombinant expression of a fungal hydrolase from Papiliotrema laurentii that hydrolyzes apple cutin and clears colloidal polyester polyurethane.</title>
        <authorList>
            <consortium name="DOE Joint Genome Institute"/>
            <person name="Roman V.A."/>
            <person name="Bojanowski C."/>
            <person name="Crable B.R."/>
            <person name="Wagner D.N."/>
            <person name="Hung C.S."/>
            <person name="Nadeau L.J."/>
            <person name="Schratz L."/>
            <person name="Haridas S."/>
            <person name="Pangilinan J."/>
            <person name="Lipzen A."/>
            <person name="Na H."/>
            <person name="Yan M."/>
            <person name="Ng V."/>
            <person name="Grigoriev I.V."/>
            <person name="Spatafora J.W."/>
            <person name="Barlow D."/>
            <person name="Biffinger J."/>
            <person name="Kelley-Loughnane N."/>
            <person name="Varaljay V.A."/>
            <person name="Crookes-Goodson W.J."/>
        </authorList>
    </citation>
    <scope>NUCLEOTIDE SEQUENCE</scope>
    <source>
        <strain evidence="6">5307AH</strain>
    </source>
</reference>
<evidence type="ECO:0000256" key="2">
    <source>
        <dbReference type="PROSITE-ProRule" id="PRU00169"/>
    </source>
</evidence>
<dbReference type="SUPFAM" id="SSF52172">
    <property type="entry name" value="CheY-like"/>
    <property type="match status" value="2"/>
</dbReference>
<dbReference type="GO" id="GO:0000155">
    <property type="term" value="F:phosphorelay sensor kinase activity"/>
    <property type="evidence" value="ECO:0007669"/>
    <property type="project" value="InterPro"/>
</dbReference>
<dbReference type="SUPFAM" id="SSF47384">
    <property type="entry name" value="Homodimeric domain of signal transducing histidine kinase"/>
    <property type="match status" value="2"/>
</dbReference>
<comment type="caution">
    <text evidence="6">The sequence shown here is derived from an EMBL/GenBank/DDBJ whole genome shotgun (WGS) entry which is preliminary data.</text>
</comment>
<dbReference type="SUPFAM" id="SSF55874">
    <property type="entry name" value="ATPase domain of HSP90 chaperone/DNA topoisomerase II/histidine kinase"/>
    <property type="match status" value="2"/>
</dbReference>
<dbReference type="SMART" id="SM00448">
    <property type="entry name" value="REC"/>
    <property type="match status" value="2"/>
</dbReference>
<name>A0AAD9L9D8_PAPLA</name>
<feature type="domain" description="Response regulatory" evidence="5">
    <location>
        <begin position="1520"/>
        <end position="1653"/>
    </location>
</feature>
<dbReference type="CDD" id="cd00082">
    <property type="entry name" value="HisKA"/>
    <property type="match status" value="2"/>
</dbReference>